<organism evidence="1 2">
    <name type="scientific">Actinophytocola algeriensis</name>
    <dbReference type="NCBI Taxonomy" id="1768010"/>
    <lineage>
        <taxon>Bacteria</taxon>
        <taxon>Bacillati</taxon>
        <taxon>Actinomycetota</taxon>
        <taxon>Actinomycetes</taxon>
        <taxon>Pseudonocardiales</taxon>
        <taxon>Pseudonocardiaceae</taxon>
    </lineage>
</organism>
<comment type="caution">
    <text evidence="1">The sequence shown here is derived from an EMBL/GenBank/DDBJ whole genome shotgun (WGS) entry which is preliminary data.</text>
</comment>
<dbReference type="AlphaFoldDB" id="A0A7W7Q3I6"/>
<name>A0A7W7Q3I6_9PSEU</name>
<keyword evidence="2" id="KW-1185">Reference proteome</keyword>
<dbReference type="Proteomes" id="UP000520767">
    <property type="component" value="Unassembled WGS sequence"/>
</dbReference>
<evidence type="ECO:0000313" key="2">
    <source>
        <dbReference type="Proteomes" id="UP000520767"/>
    </source>
</evidence>
<evidence type="ECO:0000313" key="1">
    <source>
        <dbReference type="EMBL" id="MBB4906351.1"/>
    </source>
</evidence>
<gene>
    <name evidence="1" type="ORF">FHR82_002571</name>
</gene>
<accession>A0A7W7Q3I6</accession>
<proteinExistence type="predicted"/>
<sequence>MTRWARRCRVLVSGQGCFRRNLESGEALVMLDRHLAGLAG</sequence>
<reference evidence="1 2" key="1">
    <citation type="submission" date="2020-08" db="EMBL/GenBank/DDBJ databases">
        <title>Genomic Encyclopedia of Type Strains, Phase III (KMG-III): the genomes of soil and plant-associated and newly described type strains.</title>
        <authorList>
            <person name="Whitman W."/>
        </authorList>
    </citation>
    <scope>NUCLEOTIDE SEQUENCE [LARGE SCALE GENOMIC DNA]</scope>
    <source>
        <strain evidence="1 2">CECT 8960</strain>
    </source>
</reference>
<protein>
    <submittedName>
        <fullName evidence="1">Uncharacterized protein</fullName>
    </submittedName>
</protein>
<dbReference type="EMBL" id="JACHJQ010000003">
    <property type="protein sequence ID" value="MBB4906351.1"/>
    <property type="molecule type" value="Genomic_DNA"/>
</dbReference>